<dbReference type="RefSeq" id="WP_006973858.1">
    <property type="nucleotide sequence ID" value="NZ_ABCS01000054.1"/>
</dbReference>
<name>A6GAW7_9BACT</name>
<evidence type="ECO:0000256" key="4">
    <source>
        <dbReference type="ARBA" id="ARBA00022777"/>
    </source>
</evidence>
<feature type="domain" description="Protein kinase" evidence="10">
    <location>
        <begin position="364"/>
        <end position="621"/>
    </location>
</feature>
<evidence type="ECO:0000313" key="12">
    <source>
        <dbReference type="Proteomes" id="UP000005801"/>
    </source>
</evidence>
<accession>A6GAW7</accession>
<feature type="compositionally biased region" description="Basic and acidic residues" evidence="9">
    <location>
        <begin position="707"/>
        <end position="722"/>
    </location>
</feature>
<dbReference type="STRING" id="391625.PPSIR1_13100"/>
<feature type="domain" description="Protein kinase" evidence="10">
    <location>
        <begin position="21"/>
        <end position="295"/>
    </location>
</feature>
<dbReference type="PANTHER" id="PTHR43289">
    <property type="entry name" value="MITOGEN-ACTIVATED PROTEIN KINASE KINASE KINASE 20-RELATED"/>
    <property type="match status" value="1"/>
</dbReference>
<keyword evidence="12" id="KW-1185">Reference proteome</keyword>
<feature type="compositionally biased region" description="Basic and acidic residues" evidence="9">
    <location>
        <begin position="617"/>
        <end position="626"/>
    </location>
</feature>
<evidence type="ECO:0000256" key="9">
    <source>
        <dbReference type="SAM" id="MobiDB-lite"/>
    </source>
</evidence>
<dbReference type="OrthoDB" id="9779541at2"/>
<reference evidence="11 12" key="1">
    <citation type="submission" date="2007-06" db="EMBL/GenBank/DDBJ databases">
        <authorList>
            <person name="Shimkets L."/>
            <person name="Ferriera S."/>
            <person name="Johnson J."/>
            <person name="Kravitz S."/>
            <person name="Beeson K."/>
            <person name="Sutton G."/>
            <person name="Rogers Y.-H."/>
            <person name="Friedman R."/>
            <person name="Frazier M."/>
            <person name="Venter J.C."/>
        </authorList>
    </citation>
    <scope>NUCLEOTIDE SEQUENCE [LARGE SCALE GENOMIC DNA]</scope>
    <source>
        <strain evidence="11 12">SIR-1</strain>
    </source>
</reference>
<dbReference type="Pfam" id="PF00069">
    <property type="entry name" value="Pkinase"/>
    <property type="match status" value="2"/>
</dbReference>
<sequence>MNPSTSPKLEALVGEVLDERYRLDALLGAGGMGAVYRAHHLGLSRDVAVKVLHPDIGADAGIAKRFDREAQSASRLSHPNCVRVDDFGTTKAGIKYLVMELLVGRELGEALDAGEAWPLDAALGVIEDVLSGLDHAHAHGIVHRDLKPENVFLVRQLPGDAPTITSSSRERAKLVDFGIAKLLDSEGAVEALTRAGMVFGTPRYMSPEQAAGGKIDERSDLYSVGVLAFHLLTGAPPFDAEEVGAVLRMQIMADPPPLPESIPEAVREFVGALLQKSRHDRPVSAEQALASVQALRASKGASASMGAEVRVDAPGTRATTEPGASQSAAPTGGLSDGIPRRVTTARELPANPSAMIGQTLAKRYRLDAVIGVGGMGAVLQAFDTQTQTTVAAKILHAALSGDPDIHARFQREAETAARLSHPNIVPVLDYAVTDDTPYLIMPLLTGCELRELMGAPLHAQRVRELFRQLLDALDFAHGQGVIHRDLKPENLFVTRSANGHERLQLVDFGLVKVTDGSSKAITSFGQVFGTPAYMSPEQARGQVVDARTDLYAAGVILYELLTGEPPFRAIDPVALVRMHLDSPAPPLPAGVPADLESLCMALLAKDPDQRVASADAAQRRLGDGVRRGGTMQLPTATPTAAHTVPPVQGPNQAQPRPASASPSLPPALIYGGAGGLFVLLLLVVLAAWPDGDEGKDSDDATAQADVADAKPDAREPLTKESLAKAAGFGPRPSEDTYIAIDRAITGKRRDEAIDLIRQAKDEFPEDAGLLWREGRALATGDQTDRISALHRYAEAVAADDSLGDDTQFQAELLTLLRDPKLREIAIDTAVRELGRHGRPFLIELLGDPKVKLGHGERHRILDALAEHPADFEKVDHARQRGLDLLQAKDSSTPCSDFSDALVAIARAHERGDVAVLFDSKLRVPKKPGKGESAGDCAELSVALETTRGVLATTYPDAAAELH</sequence>
<feature type="binding site" evidence="8">
    <location>
        <position position="50"/>
    </location>
    <ligand>
        <name>ATP</name>
        <dbReference type="ChEBI" id="CHEBI:30616"/>
    </ligand>
</feature>
<dbReference type="PROSITE" id="PS50011">
    <property type="entry name" value="PROTEIN_KINASE_DOM"/>
    <property type="match status" value="2"/>
</dbReference>
<feature type="compositionally biased region" description="Low complexity" evidence="9">
    <location>
        <begin position="634"/>
        <end position="646"/>
    </location>
</feature>
<dbReference type="SUPFAM" id="SSF56112">
    <property type="entry name" value="Protein kinase-like (PK-like)"/>
    <property type="match status" value="2"/>
</dbReference>
<comment type="catalytic activity">
    <reaction evidence="7">
        <text>L-seryl-[protein] + ATP = O-phospho-L-seryl-[protein] + ADP + H(+)</text>
        <dbReference type="Rhea" id="RHEA:17989"/>
        <dbReference type="Rhea" id="RHEA-COMP:9863"/>
        <dbReference type="Rhea" id="RHEA-COMP:11604"/>
        <dbReference type="ChEBI" id="CHEBI:15378"/>
        <dbReference type="ChEBI" id="CHEBI:29999"/>
        <dbReference type="ChEBI" id="CHEBI:30616"/>
        <dbReference type="ChEBI" id="CHEBI:83421"/>
        <dbReference type="ChEBI" id="CHEBI:456216"/>
        <dbReference type="EC" id="2.7.11.1"/>
    </reaction>
</comment>
<feature type="region of interest" description="Disordered" evidence="9">
    <location>
        <begin position="314"/>
        <end position="339"/>
    </location>
</feature>
<organism evidence="11 12">
    <name type="scientific">Plesiocystis pacifica SIR-1</name>
    <dbReference type="NCBI Taxonomy" id="391625"/>
    <lineage>
        <taxon>Bacteria</taxon>
        <taxon>Pseudomonadati</taxon>
        <taxon>Myxococcota</taxon>
        <taxon>Polyangia</taxon>
        <taxon>Nannocystales</taxon>
        <taxon>Nannocystaceae</taxon>
        <taxon>Plesiocystis</taxon>
    </lineage>
</organism>
<dbReference type="Gene3D" id="1.10.510.10">
    <property type="entry name" value="Transferase(Phosphotransferase) domain 1"/>
    <property type="match status" value="2"/>
</dbReference>
<comment type="caution">
    <text evidence="11">The sequence shown here is derived from an EMBL/GenBank/DDBJ whole genome shotgun (WGS) entry which is preliminary data.</text>
</comment>
<dbReference type="EMBL" id="ABCS01000054">
    <property type="protein sequence ID" value="EDM76952.1"/>
    <property type="molecule type" value="Genomic_DNA"/>
</dbReference>
<dbReference type="PROSITE" id="PS00107">
    <property type="entry name" value="PROTEIN_KINASE_ATP"/>
    <property type="match status" value="2"/>
</dbReference>
<evidence type="ECO:0000259" key="10">
    <source>
        <dbReference type="PROSITE" id="PS50011"/>
    </source>
</evidence>
<dbReference type="PANTHER" id="PTHR43289:SF6">
    <property type="entry name" value="SERINE_THREONINE-PROTEIN KINASE NEKL-3"/>
    <property type="match status" value="1"/>
</dbReference>
<keyword evidence="3 8" id="KW-0547">Nucleotide-binding</keyword>
<feature type="region of interest" description="Disordered" evidence="9">
    <location>
        <begin position="613"/>
        <end position="661"/>
    </location>
</feature>
<gene>
    <name evidence="11" type="ORF">PPSIR1_13100</name>
</gene>
<evidence type="ECO:0000313" key="11">
    <source>
        <dbReference type="EMBL" id="EDM76952.1"/>
    </source>
</evidence>
<dbReference type="FunFam" id="3.30.200.20:FF:000035">
    <property type="entry name" value="Serine/threonine protein kinase Stk1"/>
    <property type="match status" value="1"/>
</dbReference>
<keyword evidence="2" id="KW-0808">Transferase</keyword>
<evidence type="ECO:0000256" key="8">
    <source>
        <dbReference type="PROSITE-ProRule" id="PRU10141"/>
    </source>
</evidence>
<evidence type="ECO:0000256" key="6">
    <source>
        <dbReference type="ARBA" id="ARBA00047899"/>
    </source>
</evidence>
<dbReference type="InterPro" id="IPR017441">
    <property type="entry name" value="Protein_kinase_ATP_BS"/>
</dbReference>
<dbReference type="InterPro" id="IPR000719">
    <property type="entry name" value="Prot_kinase_dom"/>
</dbReference>
<dbReference type="InterPro" id="IPR011009">
    <property type="entry name" value="Kinase-like_dom_sf"/>
</dbReference>
<dbReference type="AlphaFoldDB" id="A6GAW7"/>
<dbReference type="GO" id="GO:0004674">
    <property type="term" value="F:protein serine/threonine kinase activity"/>
    <property type="evidence" value="ECO:0007669"/>
    <property type="project" value="UniProtKB-KW"/>
</dbReference>
<protein>
    <submittedName>
        <fullName evidence="11">Serine/threonine protein kinase</fullName>
    </submittedName>
</protein>
<feature type="region of interest" description="Disordered" evidence="9">
    <location>
        <begin position="707"/>
        <end position="729"/>
    </location>
</feature>
<feature type="binding site" evidence="8">
    <location>
        <position position="393"/>
    </location>
    <ligand>
        <name>ATP</name>
        <dbReference type="ChEBI" id="CHEBI:30616"/>
    </ligand>
</feature>
<dbReference type="InterPro" id="IPR008271">
    <property type="entry name" value="Ser/Thr_kinase_AS"/>
</dbReference>
<keyword evidence="1 11" id="KW-0723">Serine/threonine-protein kinase</keyword>
<comment type="catalytic activity">
    <reaction evidence="6">
        <text>L-threonyl-[protein] + ATP = O-phospho-L-threonyl-[protein] + ADP + H(+)</text>
        <dbReference type="Rhea" id="RHEA:46608"/>
        <dbReference type="Rhea" id="RHEA-COMP:11060"/>
        <dbReference type="Rhea" id="RHEA-COMP:11605"/>
        <dbReference type="ChEBI" id="CHEBI:15378"/>
        <dbReference type="ChEBI" id="CHEBI:30013"/>
        <dbReference type="ChEBI" id="CHEBI:30616"/>
        <dbReference type="ChEBI" id="CHEBI:61977"/>
        <dbReference type="ChEBI" id="CHEBI:456216"/>
        <dbReference type="EC" id="2.7.11.1"/>
    </reaction>
</comment>
<dbReference type="Gene3D" id="3.30.200.20">
    <property type="entry name" value="Phosphorylase Kinase, domain 1"/>
    <property type="match status" value="2"/>
</dbReference>
<proteinExistence type="predicted"/>
<evidence type="ECO:0000256" key="7">
    <source>
        <dbReference type="ARBA" id="ARBA00048679"/>
    </source>
</evidence>
<dbReference type="PROSITE" id="PS00108">
    <property type="entry name" value="PROTEIN_KINASE_ST"/>
    <property type="match status" value="2"/>
</dbReference>
<dbReference type="Proteomes" id="UP000005801">
    <property type="component" value="Unassembled WGS sequence"/>
</dbReference>
<keyword evidence="5 8" id="KW-0067">ATP-binding</keyword>
<dbReference type="SMART" id="SM00220">
    <property type="entry name" value="S_TKc"/>
    <property type="match status" value="2"/>
</dbReference>
<dbReference type="eggNOG" id="COG0515">
    <property type="taxonomic scope" value="Bacteria"/>
</dbReference>
<feature type="compositionally biased region" description="Polar residues" evidence="9">
    <location>
        <begin position="317"/>
        <end position="329"/>
    </location>
</feature>
<dbReference type="GO" id="GO:0005524">
    <property type="term" value="F:ATP binding"/>
    <property type="evidence" value="ECO:0007669"/>
    <property type="project" value="UniProtKB-UniRule"/>
</dbReference>
<dbReference type="CDD" id="cd14014">
    <property type="entry name" value="STKc_PknB_like"/>
    <property type="match status" value="2"/>
</dbReference>
<evidence type="ECO:0000256" key="1">
    <source>
        <dbReference type="ARBA" id="ARBA00022527"/>
    </source>
</evidence>
<evidence type="ECO:0000256" key="5">
    <source>
        <dbReference type="ARBA" id="ARBA00022840"/>
    </source>
</evidence>
<evidence type="ECO:0000256" key="3">
    <source>
        <dbReference type="ARBA" id="ARBA00022741"/>
    </source>
</evidence>
<keyword evidence="4 11" id="KW-0418">Kinase</keyword>
<evidence type="ECO:0000256" key="2">
    <source>
        <dbReference type="ARBA" id="ARBA00022679"/>
    </source>
</evidence>